<reference evidence="5" key="1">
    <citation type="journal article" date="2019" name="Int. J. Syst. Evol. Microbiol.">
        <title>The Global Catalogue of Microorganisms (GCM) 10K type strain sequencing project: providing services to taxonomists for standard genome sequencing and annotation.</title>
        <authorList>
            <consortium name="The Broad Institute Genomics Platform"/>
            <consortium name="The Broad Institute Genome Sequencing Center for Infectious Disease"/>
            <person name="Wu L."/>
            <person name="Ma J."/>
        </authorList>
    </citation>
    <scope>NUCLEOTIDE SEQUENCE [LARGE SCALE GENOMIC DNA]</scope>
    <source>
        <strain evidence="5">JCM 10303</strain>
    </source>
</reference>
<evidence type="ECO:0000259" key="3">
    <source>
        <dbReference type="Pfam" id="PF01551"/>
    </source>
</evidence>
<dbReference type="Proteomes" id="UP001500729">
    <property type="component" value="Unassembled WGS sequence"/>
</dbReference>
<dbReference type="PANTHER" id="PTHR21666">
    <property type="entry name" value="PEPTIDASE-RELATED"/>
    <property type="match status" value="1"/>
</dbReference>
<protein>
    <recommendedName>
        <fullName evidence="3">M23ase beta-sheet core domain-containing protein</fullName>
    </recommendedName>
</protein>
<evidence type="ECO:0000313" key="5">
    <source>
        <dbReference type="Proteomes" id="UP001500729"/>
    </source>
</evidence>
<dbReference type="EMBL" id="BAAAGS010000001">
    <property type="protein sequence ID" value="GAA0506972.1"/>
    <property type="molecule type" value="Genomic_DNA"/>
</dbReference>
<accession>A0ABN1BWD5</accession>
<dbReference type="RefSeq" id="WP_009943631.1">
    <property type="nucleotide sequence ID" value="NZ_BAAAGS010000001.1"/>
</dbReference>
<name>A0ABN1BWD5_SACER</name>
<dbReference type="InterPro" id="IPR016047">
    <property type="entry name" value="M23ase_b-sheet_dom"/>
</dbReference>
<dbReference type="Gene3D" id="2.70.70.10">
    <property type="entry name" value="Glucose Permease (Domain IIA)"/>
    <property type="match status" value="1"/>
</dbReference>
<feature type="domain" description="M23ase beta-sheet core" evidence="3">
    <location>
        <begin position="64"/>
        <end position="161"/>
    </location>
</feature>
<comment type="caution">
    <text evidence="4">The sequence shown here is derived from an EMBL/GenBank/DDBJ whole genome shotgun (WGS) entry which is preliminary data.</text>
</comment>
<evidence type="ECO:0000256" key="2">
    <source>
        <dbReference type="SAM" id="SignalP"/>
    </source>
</evidence>
<dbReference type="CDD" id="cd12797">
    <property type="entry name" value="M23_peptidase"/>
    <property type="match status" value="1"/>
</dbReference>
<feature type="signal peptide" evidence="2">
    <location>
        <begin position="1"/>
        <end position="21"/>
    </location>
</feature>
<dbReference type="PANTHER" id="PTHR21666:SF289">
    <property type="entry name" value="L-ALA--D-GLU ENDOPEPTIDASE"/>
    <property type="match status" value="1"/>
</dbReference>
<sequence length="180" mass="18797">MRPAIKLLITATLLTCTAAFGTPSLTSSAPADPPPAPVRFGWPMAGAPQVTRPFEAPDHAYGPGHRGVDLVGDVGQAVLAAGPGLVLYAGPLANRNLVSIEHPGGLRTTYEPVTPTVAVGQQVVRGQQIGTLDAGHPECTASPPNTCLHWGARRRTVYLDPLTLLGLGHVRLLPWDASPQ</sequence>
<dbReference type="SUPFAM" id="SSF51261">
    <property type="entry name" value="Duplicated hybrid motif"/>
    <property type="match status" value="1"/>
</dbReference>
<organism evidence="4 5">
    <name type="scientific">Saccharopolyspora erythraea</name>
    <name type="common">Streptomyces erythraeus</name>
    <dbReference type="NCBI Taxonomy" id="1836"/>
    <lineage>
        <taxon>Bacteria</taxon>
        <taxon>Bacillati</taxon>
        <taxon>Actinomycetota</taxon>
        <taxon>Actinomycetes</taxon>
        <taxon>Pseudonocardiales</taxon>
        <taxon>Pseudonocardiaceae</taxon>
        <taxon>Saccharopolyspora</taxon>
    </lineage>
</organism>
<proteinExistence type="predicted"/>
<keyword evidence="5" id="KW-1185">Reference proteome</keyword>
<evidence type="ECO:0000313" key="4">
    <source>
        <dbReference type="EMBL" id="GAA0506972.1"/>
    </source>
</evidence>
<evidence type="ECO:0000256" key="1">
    <source>
        <dbReference type="ARBA" id="ARBA00022729"/>
    </source>
</evidence>
<feature type="chain" id="PRO_5045279292" description="M23ase beta-sheet core domain-containing protein" evidence="2">
    <location>
        <begin position="22"/>
        <end position="180"/>
    </location>
</feature>
<keyword evidence="1 2" id="KW-0732">Signal</keyword>
<dbReference type="InterPro" id="IPR050570">
    <property type="entry name" value="Cell_wall_metabolism_enzyme"/>
</dbReference>
<dbReference type="Pfam" id="PF01551">
    <property type="entry name" value="Peptidase_M23"/>
    <property type="match status" value="1"/>
</dbReference>
<gene>
    <name evidence="4" type="ORF">GCM10009533_02150</name>
</gene>
<dbReference type="InterPro" id="IPR011055">
    <property type="entry name" value="Dup_hybrid_motif"/>
</dbReference>